<accession>A0A5N5HP49</accession>
<dbReference type="PANTHER" id="PTHR10896:SF20">
    <property type="entry name" value="BETA-1,4-XYLOSYLTRANSFERASE IRX9L-RELATED"/>
    <property type="match status" value="1"/>
</dbReference>
<dbReference type="EC" id="2.4.-.-" evidence="12"/>
<name>A0A5N5HP49_9ROSA</name>
<dbReference type="GO" id="GO:0071555">
    <property type="term" value="P:cell wall organization"/>
    <property type="evidence" value="ECO:0007669"/>
    <property type="project" value="UniProtKB-KW"/>
</dbReference>
<dbReference type="EMBL" id="SMOL01000148">
    <property type="protein sequence ID" value="KAB2629615.1"/>
    <property type="molecule type" value="Genomic_DNA"/>
</dbReference>
<keyword evidence="5 12" id="KW-0735">Signal-anchor</keyword>
<comment type="function">
    <text evidence="12">Involved in the synthesis of glucuronoxylan hemicellulose in secondary cell walls.</text>
</comment>
<reference evidence="13 14" key="3">
    <citation type="submission" date="2019-11" db="EMBL/GenBank/DDBJ databases">
        <title>A de novo genome assembly of a pear dwarfing rootstock.</title>
        <authorList>
            <person name="Wang F."/>
            <person name="Wang J."/>
            <person name="Li S."/>
            <person name="Zhang Y."/>
            <person name="Fang M."/>
            <person name="Ma L."/>
            <person name="Zhao Y."/>
            <person name="Jiang S."/>
        </authorList>
    </citation>
    <scope>NUCLEOTIDE SEQUENCE [LARGE SCALE GENOMIC DNA]</scope>
    <source>
        <strain evidence="13">S2</strain>
        <tissue evidence="13">Leaf</tissue>
    </source>
</reference>
<dbReference type="Pfam" id="PF03360">
    <property type="entry name" value="Glyco_transf_43"/>
    <property type="match status" value="1"/>
</dbReference>
<organism evidence="13 14">
    <name type="scientific">Pyrus ussuriensis x Pyrus communis</name>
    <dbReference type="NCBI Taxonomy" id="2448454"/>
    <lineage>
        <taxon>Eukaryota</taxon>
        <taxon>Viridiplantae</taxon>
        <taxon>Streptophyta</taxon>
        <taxon>Embryophyta</taxon>
        <taxon>Tracheophyta</taxon>
        <taxon>Spermatophyta</taxon>
        <taxon>Magnoliopsida</taxon>
        <taxon>eudicotyledons</taxon>
        <taxon>Gunneridae</taxon>
        <taxon>Pentapetalae</taxon>
        <taxon>rosids</taxon>
        <taxon>fabids</taxon>
        <taxon>Rosales</taxon>
        <taxon>Rosaceae</taxon>
        <taxon>Amygdaloideae</taxon>
        <taxon>Maleae</taxon>
        <taxon>Pyrus</taxon>
    </lineage>
</organism>
<evidence type="ECO:0000256" key="8">
    <source>
        <dbReference type="ARBA" id="ARBA00023136"/>
    </source>
</evidence>
<dbReference type="OrthoDB" id="675023at2759"/>
<evidence type="ECO:0000313" key="14">
    <source>
        <dbReference type="Proteomes" id="UP000327157"/>
    </source>
</evidence>
<sequence>MTFIRRTLSPMPRVGIALDGETCSVASPLSKSSSCAQNYSSSNGFLSSVSALLDLFVLKVYSPRSNRLLEKSKDSKPRWQTWRRAFCHFFICFIVGLFSGLTPFGSMNLSANLMSKHQDLSIDMLSLVGVQLHDTTCRNMTPSERVRSKENVTAELQVKERKAKDGILEKSIDNQLLIQESELESRKLLIIVTPTYAQSFQAYNLNRMMTFQSAETTDILRRSGIMYKHLVCNKNLIDVIDKSIHQRNVALFYIETHRLDGIIYFANEENVYSIDIFEQMRQIRRFGTWTVEKMMGGKMKLVIEGPVCNGTQVIGWHVTELNRRFQRFYADISGFAFNIVEDESQMEGLLHNCPRITVWQHHHGSSNTFYPPKWVMKDGLDVIASLK</sequence>
<keyword evidence="14" id="KW-1185">Reference proteome</keyword>
<feature type="site" description="Interaction with galactose moiety of substrate glycoprotein" evidence="11">
    <location>
        <position position="304"/>
    </location>
</feature>
<reference evidence="13 14" key="1">
    <citation type="submission" date="2019-09" db="EMBL/GenBank/DDBJ databases">
        <authorList>
            <person name="Ou C."/>
        </authorList>
    </citation>
    <scope>NUCLEOTIDE SEQUENCE [LARGE SCALE GENOMIC DNA]</scope>
    <source>
        <strain evidence="13">S2</strain>
        <tissue evidence="13">Leaf</tissue>
    </source>
</reference>
<evidence type="ECO:0000256" key="10">
    <source>
        <dbReference type="ARBA" id="ARBA00023316"/>
    </source>
</evidence>
<dbReference type="GO" id="GO:0015018">
    <property type="term" value="F:galactosylgalactosylxylosylprotein 3-beta-glucuronosyltransferase activity"/>
    <property type="evidence" value="ECO:0007669"/>
    <property type="project" value="InterPro"/>
</dbReference>
<dbReference type="InterPro" id="IPR005027">
    <property type="entry name" value="Glyco_trans_43"/>
</dbReference>
<dbReference type="Gene3D" id="3.90.550.10">
    <property type="entry name" value="Spore Coat Polysaccharide Biosynthesis Protein SpsA, Chain A"/>
    <property type="match status" value="1"/>
</dbReference>
<dbReference type="GO" id="GO:0042285">
    <property type="term" value="F:xylosyltransferase activity"/>
    <property type="evidence" value="ECO:0007669"/>
    <property type="project" value="TreeGrafter"/>
</dbReference>
<evidence type="ECO:0000256" key="11">
    <source>
        <dbReference type="PIRSR" id="PIRSR605027-4"/>
    </source>
</evidence>
<comment type="similarity">
    <text evidence="2 12">Belongs to the glycosyltransferase 43 family.</text>
</comment>
<dbReference type="AlphaFoldDB" id="A0A5N5HP49"/>
<dbReference type="Proteomes" id="UP000327157">
    <property type="component" value="Chromosome 8"/>
</dbReference>
<keyword evidence="4 12" id="KW-0812">Transmembrane</keyword>
<evidence type="ECO:0000256" key="3">
    <source>
        <dbReference type="ARBA" id="ARBA00022679"/>
    </source>
</evidence>
<dbReference type="GO" id="GO:0010417">
    <property type="term" value="P:glucuronoxylan biosynthetic process"/>
    <property type="evidence" value="ECO:0007669"/>
    <property type="project" value="TreeGrafter"/>
</dbReference>
<evidence type="ECO:0000256" key="6">
    <source>
        <dbReference type="ARBA" id="ARBA00022989"/>
    </source>
</evidence>
<evidence type="ECO:0000256" key="4">
    <source>
        <dbReference type="ARBA" id="ARBA00022692"/>
    </source>
</evidence>
<evidence type="ECO:0000313" key="13">
    <source>
        <dbReference type="EMBL" id="KAB2629615.1"/>
    </source>
</evidence>
<comment type="caution">
    <text evidence="13">The sequence shown here is derived from an EMBL/GenBank/DDBJ whole genome shotgun (WGS) entry which is preliminary data.</text>
</comment>
<evidence type="ECO:0000256" key="5">
    <source>
        <dbReference type="ARBA" id="ARBA00022968"/>
    </source>
</evidence>
<proteinExistence type="inferred from homology"/>
<dbReference type="GO" id="GO:0000139">
    <property type="term" value="C:Golgi membrane"/>
    <property type="evidence" value="ECO:0007669"/>
    <property type="project" value="UniProtKB-SubCell"/>
</dbReference>
<reference evidence="14" key="2">
    <citation type="submission" date="2019-10" db="EMBL/GenBank/DDBJ databases">
        <title>A de novo genome assembly of a pear dwarfing rootstock.</title>
        <authorList>
            <person name="Wang F."/>
            <person name="Wang J."/>
            <person name="Li S."/>
            <person name="Zhang Y."/>
            <person name="Fang M."/>
            <person name="Ma L."/>
            <person name="Zhao Y."/>
            <person name="Jiang S."/>
        </authorList>
    </citation>
    <scope>NUCLEOTIDE SEQUENCE [LARGE SCALE GENOMIC DNA]</scope>
</reference>
<gene>
    <name evidence="13" type="ORF">D8674_034410</name>
</gene>
<dbReference type="InterPro" id="IPR029044">
    <property type="entry name" value="Nucleotide-diphossugar_trans"/>
</dbReference>
<keyword evidence="3 12" id="KW-0808">Transferase</keyword>
<dbReference type="SUPFAM" id="SSF53448">
    <property type="entry name" value="Nucleotide-diphospho-sugar transferases"/>
    <property type="match status" value="1"/>
</dbReference>
<dbReference type="GO" id="GO:0009834">
    <property type="term" value="P:plant-type secondary cell wall biogenesis"/>
    <property type="evidence" value="ECO:0007669"/>
    <property type="project" value="TreeGrafter"/>
</dbReference>
<keyword evidence="7 12" id="KW-0333">Golgi apparatus</keyword>
<evidence type="ECO:0000256" key="7">
    <source>
        <dbReference type="ARBA" id="ARBA00023034"/>
    </source>
</evidence>
<feature type="transmembrane region" description="Helical" evidence="12">
    <location>
        <begin position="82"/>
        <end position="101"/>
    </location>
</feature>
<comment type="subcellular location">
    <subcellularLocation>
        <location evidence="1 12">Golgi apparatus membrane</location>
        <topology evidence="1 12">Single-pass type II membrane protein</topology>
    </subcellularLocation>
</comment>
<keyword evidence="6 12" id="KW-1133">Transmembrane helix</keyword>
<keyword evidence="9" id="KW-0325">Glycoprotein</keyword>
<dbReference type="PANTHER" id="PTHR10896">
    <property type="entry name" value="GALACTOSYLGALACTOSYLXYLOSYLPROTEIN 3-BETA-GLUCURONOSYLTRANSFERASE BETA-1,3-GLUCURONYLTRANSFERASE"/>
    <property type="match status" value="1"/>
</dbReference>
<keyword evidence="10 12" id="KW-0961">Cell wall biogenesis/degradation</keyword>
<evidence type="ECO:0000256" key="9">
    <source>
        <dbReference type="ARBA" id="ARBA00023180"/>
    </source>
</evidence>
<protein>
    <recommendedName>
        <fullName evidence="12">Glycosyltransferases</fullName>
        <ecNumber evidence="12">2.4.-.-</ecNumber>
    </recommendedName>
</protein>
<keyword evidence="8 12" id="KW-0472">Membrane</keyword>
<evidence type="ECO:0000256" key="2">
    <source>
        <dbReference type="ARBA" id="ARBA00007706"/>
    </source>
</evidence>
<evidence type="ECO:0000256" key="1">
    <source>
        <dbReference type="ARBA" id="ARBA00004323"/>
    </source>
</evidence>
<evidence type="ECO:0000256" key="12">
    <source>
        <dbReference type="RuleBase" id="RU363127"/>
    </source>
</evidence>